<evidence type="ECO:0000313" key="3">
    <source>
        <dbReference type="Proteomes" id="UP000762676"/>
    </source>
</evidence>
<feature type="region of interest" description="Disordered" evidence="1">
    <location>
        <begin position="29"/>
        <end position="63"/>
    </location>
</feature>
<gene>
    <name evidence="2" type="ORF">ElyMa_004525500</name>
</gene>
<proteinExistence type="predicted"/>
<protein>
    <submittedName>
        <fullName evidence="2">Uncharacterized protein</fullName>
    </submittedName>
</protein>
<evidence type="ECO:0000313" key="2">
    <source>
        <dbReference type="EMBL" id="GFR99318.1"/>
    </source>
</evidence>
<reference evidence="2 3" key="1">
    <citation type="journal article" date="2021" name="Elife">
        <title>Chloroplast acquisition without the gene transfer in kleptoplastic sea slugs, Plakobranchus ocellatus.</title>
        <authorList>
            <person name="Maeda T."/>
            <person name="Takahashi S."/>
            <person name="Yoshida T."/>
            <person name="Shimamura S."/>
            <person name="Takaki Y."/>
            <person name="Nagai Y."/>
            <person name="Toyoda A."/>
            <person name="Suzuki Y."/>
            <person name="Arimoto A."/>
            <person name="Ishii H."/>
            <person name="Satoh N."/>
            <person name="Nishiyama T."/>
            <person name="Hasebe M."/>
            <person name="Maruyama T."/>
            <person name="Minagawa J."/>
            <person name="Obokata J."/>
            <person name="Shigenobu S."/>
        </authorList>
    </citation>
    <scope>NUCLEOTIDE SEQUENCE [LARGE SCALE GENOMIC DNA]</scope>
</reference>
<feature type="compositionally biased region" description="Basic and acidic residues" evidence="1">
    <location>
        <begin position="48"/>
        <end position="63"/>
    </location>
</feature>
<dbReference type="AlphaFoldDB" id="A0AAV4HQI4"/>
<dbReference type="Proteomes" id="UP000762676">
    <property type="component" value="Unassembled WGS sequence"/>
</dbReference>
<sequence length="209" mass="23659">MTVQYPPLRLLESKDHYFYHWMTMNAKGDHDDDTTASVTSSIEGESEPSEKSTDAVEERSTNEKHETLAKVWLQHLKVHSATHEVFSSVDNYRELPEIVYNASRDDHDFWRDIKRSTLGTNHWMKLLTATSSINRAAWTPVQYGGVKCTDGGCAPDKVVSMGAYGEWWVGKNVIAPWLGSAYYDTPGKICHADMPILTTTPDYTFLKVP</sequence>
<organism evidence="2 3">
    <name type="scientific">Elysia marginata</name>
    <dbReference type="NCBI Taxonomy" id="1093978"/>
    <lineage>
        <taxon>Eukaryota</taxon>
        <taxon>Metazoa</taxon>
        <taxon>Spiralia</taxon>
        <taxon>Lophotrochozoa</taxon>
        <taxon>Mollusca</taxon>
        <taxon>Gastropoda</taxon>
        <taxon>Heterobranchia</taxon>
        <taxon>Euthyneura</taxon>
        <taxon>Panpulmonata</taxon>
        <taxon>Sacoglossa</taxon>
        <taxon>Placobranchoidea</taxon>
        <taxon>Plakobranchidae</taxon>
        <taxon>Elysia</taxon>
    </lineage>
</organism>
<name>A0AAV4HQI4_9GAST</name>
<keyword evidence="3" id="KW-1185">Reference proteome</keyword>
<evidence type="ECO:0000256" key="1">
    <source>
        <dbReference type="SAM" id="MobiDB-lite"/>
    </source>
</evidence>
<comment type="caution">
    <text evidence="2">The sequence shown here is derived from an EMBL/GenBank/DDBJ whole genome shotgun (WGS) entry which is preliminary data.</text>
</comment>
<accession>A0AAV4HQI4</accession>
<dbReference type="EMBL" id="BMAT01009132">
    <property type="protein sequence ID" value="GFR99318.1"/>
    <property type="molecule type" value="Genomic_DNA"/>
</dbReference>